<sequence>IFALNVTDHIACSIGGEVPVLIYAAEEGRVRALSGQGRAPWSQEAIDWYMQNGIPAAPDIKMAPVPSVVDLCITLLQIYGTMTLAQVTAPVLSLLDEAQEDWHPRLAHTLRRMVEEESLTTGSRQVRLQAACDRFYGRHATRNDIAEELEAYYIEKGGFLRRQDLARHITTIEEPVAADYRGYTVCKCGPWTQGPSLCQALRLLEGFDLTAMGHLSADSIHHAVEALKLAFADRDAYYGDPQFTGVPMSSLLSDRYTEVRRTLIDAQLASDT</sequence>
<dbReference type="InterPro" id="IPR029055">
    <property type="entry name" value="Ntn_hydrolases_N"/>
</dbReference>
<dbReference type="PANTHER" id="PTHR43881:SF1">
    <property type="entry name" value="GAMMA-GLUTAMYLTRANSPEPTIDASE (AFU_ORTHOLOGUE AFUA_4G13580)"/>
    <property type="match status" value="1"/>
</dbReference>
<feature type="non-terminal residue" evidence="1">
    <location>
        <position position="1"/>
    </location>
</feature>
<dbReference type="AlphaFoldDB" id="A0A382XAP4"/>
<dbReference type="Gene3D" id="1.10.246.130">
    <property type="match status" value="1"/>
</dbReference>
<accession>A0A382XAP4</accession>
<dbReference type="InterPro" id="IPR052896">
    <property type="entry name" value="GGT-like_enzyme"/>
</dbReference>
<dbReference type="Pfam" id="PF01019">
    <property type="entry name" value="G_glu_transpept"/>
    <property type="match status" value="2"/>
</dbReference>
<proteinExistence type="predicted"/>
<dbReference type="InterPro" id="IPR043138">
    <property type="entry name" value="GGT_lsub"/>
</dbReference>
<reference evidence="1" key="1">
    <citation type="submission" date="2018-05" db="EMBL/GenBank/DDBJ databases">
        <authorList>
            <person name="Lanie J.A."/>
            <person name="Ng W.-L."/>
            <person name="Kazmierczak K.M."/>
            <person name="Andrzejewski T.M."/>
            <person name="Davidsen T.M."/>
            <person name="Wayne K.J."/>
            <person name="Tettelin H."/>
            <person name="Glass J.I."/>
            <person name="Rusch D."/>
            <person name="Podicherti R."/>
            <person name="Tsui H.-C.T."/>
            <person name="Winkler M.E."/>
        </authorList>
    </citation>
    <scope>NUCLEOTIDE SEQUENCE</scope>
</reference>
<evidence type="ECO:0000313" key="1">
    <source>
        <dbReference type="EMBL" id="SVD67408.1"/>
    </source>
</evidence>
<feature type="non-terminal residue" evidence="1">
    <location>
        <position position="272"/>
    </location>
</feature>
<name>A0A382XAP4_9ZZZZ</name>
<protein>
    <submittedName>
        <fullName evidence="1">Uncharacterized protein</fullName>
    </submittedName>
</protein>
<organism evidence="1">
    <name type="scientific">marine metagenome</name>
    <dbReference type="NCBI Taxonomy" id="408172"/>
    <lineage>
        <taxon>unclassified sequences</taxon>
        <taxon>metagenomes</taxon>
        <taxon>ecological metagenomes</taxon>
    </lineage>
</organism>
<gene>
    <name evidence="1" type="ORF">METZ01_LOCUS420262</name>
</gene>
<dbReference type="PANTHER" id="PTHR43881">
    <property type="entry name" value="GAMMA-GLUTAMYLTRANSPEPTIDASE (AFU_ORTHOLOGUE AFUA_4G13580)"/>
    <property type="match status" value="1"/>
</dbReference>
<dbReference type="EMBL" id="UINC01165806">
    <property type="protein sequence ID" value="SVD67408.1"/>
    <property type="molecule type" value="Genomic_DNA"/>
</dbReference>
<dbReference type="SUPFAM" id="SSF56235">
    <property type="entry name" value="N-terminal nucleophile aminohydrolases (Ntn hydrolases)"/>
    <property type="match status" value="1"/>
</dbReference>